<keyword evidence="4" id="KW-1185">Reference proteome</keyword>
<sequence length="910" mass="100304">MRYFPVARAEKQEDGTIIPPAESNSGVLRFTVHECQGLGGEVRKSGFNLPIPGVGGSDIDAYAIVRANGVEKLRTKTFKRSINPRWDKYFELFVPDKTKMDLNVIIMNNKEFSDDEVIGRWKSSLVAMEEQLAQQDWWTLKDGVGKIHLSAIWKPVPMIGFTESLGRGSYRPPIGVIRVKFFGAKDLKNVETLTGGKSDPYVRILSGMQVRGQTDYVTDNLDPQWNTALYVPVHSIREDLVFEVMDYNDIHKDKTMGITELVLKDVVKEVTQDDGQIIYEALETVERSVELTSSEHKKGRGILHYAASFYPTLALAKKAAEEKKDSKTDQKPEPVADENKEQVAEASEPTKDVEKPEELPEKDLHGELIKYTEDKKIDLLAYESGILSVTIHGAKLLERVKITADILVDSNDPQYRTVQAKGLDLPFNETGDAFVKEMDFSRIVVRLKPVKDDKDDSNLGYWTSSVRDIVRQIQNRDGNEDPVKEYKLLNGDGATVRLSFDFTPVVQFKLDPNESLENQGNLTVTALKATNLPAADRSGTSDPYVVFLMNGEKVHKTEVHKKNLNPVFKNESFTVPVHKRGEAILVAEIYDWDQIGKNTLLGRCEIPFTGDVIESFAAKDVEVPIQDGATLRVRLLWQPQLLARKRTGTSLFSATTRIFTHAPGTAFDVGKEVVGAGFGAGGKVLGAGGKVIGGGVSMIGGGVHAIGGGVSAIGNGIRGIHVFSKKEKIEEHHHYTVTESPATPEPTRSSATDHGSIESSISSGIQGSDNSMNGSGGATIQVTLLEARNLKAMDRGGTSDPYARVRVNGKILHKTRHIKKTLTPSWEESFTTKIGSDRSVLEIMVKDYNKLNDVDIGEANLDVWKSLNNQTSFDGWLPLTPEGTGEVHVRVEVVQESGIAGRVGGFFGMK</sequence>
<proteinExistence type="predicted"/>
<dbReference type="PROSITE" id="PS50004">
    <property type="entry name" value="C2"/>
    <property type="match status" value="4"/>
</dbReference>
<dbReference type="OrthoDB" id="1029639at2759"/>
<feature type="compositionally biased region" description="Polar residues" evidence="1">
    <location>
        <begin position="737"/>
        <end position="753"/>
    </location>
</feature>
<evidence type="ECO:0000313" key="3">
    <source>
        <dbReference type="EMBL" id="KAF7731922.1"/>
    </source>
</evidence>
<dbReference type="Pfam" id="PF00168">
    <property type="entry name" value="C2"/>
    <property type="match status" value="4"/>
</dbReference>
<protein>
    <recommendedName>
        <fullName evidence="2">C2 domain-containing protein</fullName>
    </recommendedName>
</protein>
<dbReference type="Proteomes" id="UP000605846">
    <property type="component" value="Unassembled WGS sequence"/>
</dbReference>
<feature type="domain" description="C2" evidence="2">
    <location>
        <begin position="502"/>
        <end position="625"/>
    </location>
</feature>
<dbReference type="PANTHER" id="PTHR46980">
    <property type="entry name" value="TRICALBIN-1-RELATED"/>
    <property type="match status" value="1"/>
</dbReference>
<dbReference type="SMART" id="SM00239">
    <property type="entry name" value="C2"/>
    <property type="match status" value="4"/>
</dbReference>
<evidence type="ECO:0000259" key="2">
    <source>
        <dbReference type="PROSITE" id="PS50004"/>
    </source>
</evidence>
<dbReference type="SUPFAM" id="SSF49562">
    <property type="entry name" value="C2 domain (Calcium/lipid-binding domain, CaLB)"/>
    <property type="match status" value="4"/>
</dbReference>
<feature type="domain" description="C2" evidence="2">
    <location>
        <begin position="155"/>
        <end position="277"/>
    </location>
</feature>
<accession>A0A8H7BVJ8</accession>
<dbReference type="AlphaFoldDB" id="A0A8H7BVJ8"/>
<feature type="domain" description="C2" evidence="2">
    <location>
        <begin position="13"/>
        <end position="139"/>
    </location>
</feature>
<dbReference type="CDD" id="cd00030">
    <property type="entry name" value="C2"/>
    <property type="match status" value="1"/>
</dbReference>
<reference evidence="3" key="1">
    <citation type="submission" date="2020-01" db="EMBL/GenBank/DDBJ databases">
        <title>Genome Sequencing of Three Apophysomyces-Like Fungal Strains Confirms a Novel Fungal Genus in the Mucoromycota with divergent Burkholderia-like Endosymbiotic Bacteria.</title>
        <authorList>
            <person name="Stajich J.E."/>
            <person name="Macias A.M."/>
            <person name="Carter-House D."/>
            <person name="Lovett B."/>
            <person name="Kasson L.R."/>
            <person name="Berry K."/>
            <person name="Grigoriev I."/>
            <person name="Chang Y."/>
            <person name="Spatafora J."/>
            <person name="Kasson M.T."/>
        </authorList>
    </citation>
    <scope>NUCLEOTIDE SEQUENCE</scope>
    <source>
        <strain evidence="3">NRRL A-21654</strain>
    </source>
</reference>
<feature type="region of interest" description="Disordered" evidence="1">
    <location>
        <begin position="734"/>
        <end position="773"/>
    </location>
</feature>
<gene>
    <name evidence="3" type="ORF">EC973_007753</name>
</gene>
<dbReference type="EMBL" id="JABAYA010000006">
    <property type="protein sequence ID" value="KAF7731922.1"/>
    <property type="molecule type" value="Genomic_DNA"/>
</dbReference>
<feature type="domain" description="C2" evidence="2">
    <location>
        <begin position="761"/>
        <end position="877"/>
    </location>
</feature>
<comment type="caution">
    <text evidence="3">The sequence shown here is derived from an EMBL/GenBank/DDBJ whole genome shotgun (WGS) entry which is preliminary data.</text>
</comment>
<organism evidence="3 4">
    <name type="scientific">Apophysomyces ossiformis</name>
    <dbReference type="NCBI Taxonomy" id="679940"/>
    <lineage>
        <taxon>Eukaryota</taxon>
        <taxon>Fungi</taxon>
        <taxon>Fungi incertae sedis</taxon>
        <taxon>Mucoromycota</taxon>
        <taxon>Mucoromycotina</taxon>
        <taxon>Mucoromycetes</taxon>
        <taxon>Mucorales</taxon>
        <taxon>Mucorineae</taxon>
        <taxon>Mucoraceae</taxon>
        <taxon>Apophysomyces</taxon>
    </lineage>
</organism>
<dbReference type="InterPro" id="IPR052455">
    <property type="entry name" value="Tricalbin_domain"/>
</dbReference>
<evidence type="ECO:0000256" key="1">
    <source>
        <dbReference type="SAM" id="MobiDB-lite"/>
    </source>
</evidence>
<feature type="region of interest" description="Disordered" evidence="1">
    <location>
        <begin position="321"/>
        <end position="366"/>
    </location>
</feature>
<name>A0A8H7BVJ8_9FUNG</name>
<dbReference type="PANTHER" id="PTHR46980:SF2">
    <property type="entry name" value="TRICALBIN-1-RELATED"/>
    <property type="match status" value="1"/>
</dbReference>
<dbReference type="InterPro" id="IPR056910">
    <property type="entry name" value="TCB1-3_C2"/>
</dbReference>
<feature type="compositionally biased region" description="Low complexity" evidence="1">
    <location>
        <begin position="757"/>
        <end position="768"/>
    </location>
</feature>
<dbReference type="InterPro" id="IPR035892">
    <property type="entry name" value="C2_domain_sf"/>
</dbReference>
<evidence type="ECO:0000313" key="4">
    <source>
        <dbReference type="Proteomes" id="UP000605846"/>
    </source>
</evidence>
<dbReference type="InterPro" id="IPR000008">
    <property type="entry name" value="C2_dom"/>
</dbReference>
<dbReference type="Gene3D" id="2.60.40.150">
    <property type="entry name" value="C2 domain"/>
    <property type="match status" value="4"/>
</dbReference>
<dbReference type="Pfam" id="PF24920">
    <property type="entry name" value="C2_TCB1"/>
    <property type="match status" value="1"/>
</dbReference>